<protein>
    <submittedName>
        <fullName evidence="2">Uncharacterized protein</fullName>
    </submittedName>
</protein>
<reference evidence="2 3" key="1">
    <citation type="submission" date="2018-05" db="EMBL/GenBank/DDBJ databases">
        <title>Genomic Encyclopedia of Type Strains, Phase IV (KMG-IV): sequencing the most valuable type-strain genomes for metagenomic binning, comparative biology and taxonomic classification.</title>
        <authorList>
            <person name="Goeker M."/>
        </authorList>
    </citation>
    <scope>NUCLEOTIDE SEQUENCE [LARGE SCALE GENOMIC DNA]</scope>
    <source>
        <strain evidence="2 3">DSM 28816</strain>
    </source>
</reference>
<dbReference type="RefSeq" id="WP_110290737.1">
    <property type="nucleotide sequence ID" value="NZ_QICS01000003.1"/>
</dbReference>
<organism evidence="2 3">
    <name type="scientific">Lachnotalea glycerini</name>
    <dbReference type="NCBI Taxonomy" id="1763509"/>
    <lineage>
        <taxon>Bacteria</taxon>
        <taxon>Bacillati</taxon>
        <taxon>Bacillota</taxon>
        <taxon>Clostridia</taxon>
        <taxon>Lachnospirales</taxon>
        <taxon>Lachnospiraceae</taxon>
        <taxon>Lachnotalea</taxon>
    </lineage>
</organism>
<proteinExistence type="predicted"/>
<accession>A0A318ETK5</accession>
<evidence type="ECO:0000256" key="1">
    <source>
        <dbReference type="SAM" id="MobiDB-lite"/>
    </source>
</evidence>
<feature type="compositionally biased region" description="Basic and acidic residues" evidence="1">
    <location>
        <begin position="425"/>
        <end position="468"/>
    </location>
</feature>
<feature type="region of interest" description="Disordered" evidence="1">
    <location>
        <begin position="374"/>
        <end position="470"/>
    </location>
</feature>
<dbReference type="EMBL" id="QICS01000003">
    <property type="protein sequence ID" value="PXV91530.1"/>
    <property type="molecule type" value="Genomic_DNA"/>
</dbReference>
<gene>
    <name evidence="2" type="ORF">C8E03_10387</name>
</gene>
<dbReference type="AlphaFoldDB" id="A0A318ETK5"/>
<name>A0A318ETK5_9FIRM</name>
<dbReference type="Proteomes" id="UP000247523">
    <property type="component" value="Unassembled WGS sequence"/>
</dbReference>
<feature type="compositionally biased region" description="Low complexity" evidence="1">
    <location>
        <begin position="408"/>
        <end position="419"/>
    </location>
</feature>
<comment type="caution">
    <text evidence="2">The sequence shown here is derived from an EMBL/GenBank/DDBJ whole genome shotgun (WGS) entry which is preliminary data.</text>
</comment>
<evidence type="ECO:0000313" key="3">
    <source>
        <dbReference type="Proteomes" id="UP000247523"/>
    </source>
</evidence>
<feature type="compositionally biased region" description="Basic and acidic residues" evidence="1">
    <location>
        <begin position="387"/>
        <end position="405"/>
    </location>
</feature>
<evidence type="ECO:0000313" key="2">
    <source>
        <dbReference type="EMBL" id="PXV91530.1"/>
    </source>
</evidence>
<sequence length="934" mass="108736">MILLKANEKLKAVFQKIIKTMGENVQWDGIFLINNNDLILLGKVRSLFFNFDNKRAYSNIIDIIVNEDDVLLITENELLENTLNMTLYTFGKWGGIKGLRVEKDYDQLNKLLQYILQDIHIEAALTRDNLRFYRNNVLFTYEDVIQIILEPNKTDEDKEEEKQEEELIKQEEESNYSLGLWHKMVWKSSRLSFDKEDITEEDKVKSRLGNDFYMVNYKCPFCTEKLYMVVFPIEKEFRIETDEGGVYLARAYTCRECHSFFTPKPQKLISEQEVYQLILEEDSIAYDDYLELLGKQGRKTSNCNFNEYEEDYKNKKNKPMNTNDASELEELCDDIDSMSQEELDELINKVEAGFYPEEEVTKYYSPIESRLKEKALPSESNTNSKNNKKDNLNSENKKEKSEHKKVNIKSNKNSSANESVLEKGSSLKKEIRRGDDFDRTYSEQEITAKNREREKRNQDKSVNQEKKTGTTSALVNLKDLVSSLLRGENQKFDETIEKLSTGQLSELKALIQSETKLEEEEKRGRLHTIDRYLYKENEKRVLEKAVASKDKNYNQILSVIEEVKSEKLADSIKESVLNSLRQLLEKAAKKELAQLISQVPEHVSKRQYEQFQDRLEAYKEVDLRTFKRLLEDKWEDAQKQEIAAFMKRENPRNRKAYLDVSQKLKEQGFEEQNVAPVFEKLHQKVYDMDVAALKRICNEPADLTFEEGIKAYEEILLGEYLPELKEDILGQLDKRLTKLKSDECEQLVSKLSKELIELIQDESRIYFYQARKMMRGNPSDDVSIIIHNALKTYAAGREKYEYPIVICDTSYARNGESGFILTPNHIYYKALMSGGVIDVMNVEQIYARTGLIGKGIYVNHKGSKTKISNALHSKQLKEIAKVLDAFLSYLQEKPESRNISYLAKEVHPVKCCYRCGYVYKEGSVCPKCGSKMNG</sequence>